<keyword evidence="4 6" id="KW-0694">RNA-binding</keyword>
<comment type="subcellular location">
    <subcellularLocation>
        <location evidence="1 6">Nucleus</location>
    </subcellularLocation>
</comment>
<evidence type="ECO:0000256" key="6">
    <source>
        <dbReference type="RuleBase" id="RU368003"/>
    </source>
</evidence>
<dbReference type="PANTHER" id="PTHR15341">
    <property type="entry name" value="SUN-COR STEROID HORMONE RECEPTOR CO-REPRESSOR"/>
    <property type="match status" value="1"/>
</dbReference>
<accession>A0ABR3ZLB9</accession>
<evidence type="ECO:0000313" key="8">
    <source>
        <dbReference type="EMBL" id="KAL1901209.1"/>
    </source>
</evidence>
<comment type="similarity">
    <text evidence="2 6">Belongs to the C1D family.</text>
</comment>
<gene>
    <name evidence="8" type="ORF">Cpir12675_000575</name>
</gene>
<sequence length="222" mass="24096">MSVRDITKDLNKLDKQLEALDDALKPLLKALNESASSMLLLDRAKLFTLANYALETLIFAGLRVDGADAMDHPVFKTELMRVKQYFAKIEAVEKPAEAEAVTSQQQQPAVRLNTEAATRMIKHGLSDDAALKAKLAEQVAKEKAKAFMRSFGSAKRALTKDDEPSTTPVAAAASQSTNSKTIGDGSELNSGGGVKTKKSKSRSNEASQQERSTTVAKRRKQT</sequence>
<evidence type="ECO:0000313" key="9">
    <source>
        <dbReference type="Proteomes" id="UP001583280"/>
    </source>
</evidence>
<comment type="function">
    <text evidence="6">Required for exosome-dependent processing of pre-rRNA and small nucleolar RNA (snRNA) precursors. Involved in processing of 35S pre-rRNA at the A0, A1 and A2 sites.</text>
</comment>
<feature type="compositionally biased region" description="Polar residues" evidence="7">
    <location>
        <begin position="165"/>
        <end position="181"/>
    </location>
</feature>
<keyword evidence="5 6" id="KW-0539">Nucleus</keyword>
<dbReference type="Pfam" id="PF04000">
    <property type="entry name" value="Sas10_Utp3"/>
    <property type="match status" value="1"/>
</dbReference>
<evidence type="ECO:0000256" key="4">
    <source>
        <dbReference type="ARBA" id="ARBA00022884"/>
    </source>
</evidence>
<dbReference type="InterPro" id="IPR011082">
    <property type="entry name" value="Exosome-assoc_fac/DNA_repair"/>
</dbReference>
<feature type="compositionally biased region" description="Polar residues" evidence="7">
    <location>
        <begin position="204"/>
        <end position="215"/>
    </location>
</feature>
<evidence type="ECO:0000256" key="2">
    <source>
        <dbReference type="ARBA" id="ARBA00009154"/>
    </source>
</evidence>
<name>A0ABR3ZLB9_9PEZI</name>
<keyword evidence="9" id="KW-1185">Reference proteome</keyword>
<dbReference type="Proteomes" id="UP001583280">
    <property type="component" value="Unassembled WGS sequence"/>
</dbReference>
<dbReference type="PANTHER" id="PTHR15341:SF3">
    <property type="entry name" value="NUCLEAR NUCLEIC ACID-BINDING PROTEIN C1D"/>
    <property type="match status" value="1"/>
</dbReference>
<protein>
    <recommendedName>
        <fullName evidence="6">Exosome complex protein</fullName>
    </recommendedName>
</protein>
<proteinExistence type="inferred from homology"/>
<reference evidence="8 9" key="1">
    <citation type="journal article" date="2024" name="IMA Fungus">
        <title>IMA Genome - F19 : A genome assembly and annotation guide to empower mycologists, including annotated draft genome sequences of Ceratocystis pirilliformis, Diaporthe australafricana, Fusarium ophioides, Paecilomyces lecythidis, and Sporothrix stenoceras.</title>
        <authorList>
            <person name="Aylward J."/>
            <person name="Wilson A.M."/>
            <person name="Visagie C.M."/>
            <person name="Spraker J."/>
            <person name="Barnes I."/>
            <person name="Buitendag C."/>
            <person name="Ceriani C."/>
            <person name="Del Mar Angel L."/>
            <person name="du Plessis D."/>
            <person name="Fuchs T."/>
            <person name="Gasser K."/>
            <person name="Kramer D."/>
            <person name="Li W."/>
            <person name="Munsamy K."/>
            <person name="Piso A."/>
            <person name="Price J.L."/>
            <person name="Sonnekus B."/>
            <person name="Thomas C."/>
            <person name="van der Nest A."/>
            <person name="van Dijk A."/>
            <person name="van Heerden A."/>
            <person name="van Vuuren N."/>
            <person name="Yilmaz N."/>
            <person name="Duong T.A."/>
            <person name="van der Merwe N.A."/>
            <person name="Wingfield M.J."/>
            <person name="Wingfield B.D."/>
        </authorList>
    </citation>
    <scope>NUCLEOTIDE SEQUENCE [LARGE SCALE GENOMIC DNA]</scope>
    <source>
        <strain evidence="8 9">CMW 12675</strain>
    </source>
</reference>
<evidence type="ECO:0000256" key="7">
    <source>
        <dbReference type="SAM" id="MobiDB-lite"/>
    </source>
</evidence>
<comment type="caution">
    <text evidence="8">The sequence shown here is derived from an EMBL/GenBank/DDBJ whole genome shotgun (WGS) entry which is preliminary data.</text>
</comment>
<keyword evidence="3 6" id="KW-0698">rRNA processing</keyword>
<feature type="region of interest" description="Disordered" evidence="7">
    <location>
        <begin position="155"/>
        <end position="222"/>
    </location>
</feature>
<evidence type="ECO:0000256" key="1">
    <source>
        <dbReference type="ARBA" id="ARBA00004123"/>
    </source>
</evidence>
<evidence type="ECO:0000256" key="5">
    <source>
        <dbReference type="ARBA" id="ARBA00023242"/>
    </source>
</evidence>
<organism evidence="8 9">
    <name type="scientific">Ceratocystis pirilliformis</name>
    <dbReference type="NCBI Taxonomy" id="259994"/>
    <lineage>
        <taxon>Eukaryota</taxon>
        <taxon>Fungi</taxon>
        <taxon>Dikarya</taxon>
        <taxon>Ascomycota</taxon>
        <taxon>Pezizomycotina</taxon>
        <taxon>Sordariomycetes</taxon>
        <taxon>Hypocreomycetidae</taxon>
        <taxon>Microascales</taxon>
        <taxon>Ceratocystidaceae</taxon>
        <taxon>Ceratocystis</taxon>
    </lineage>
</organism>
<dbReference type="InterPro" id="IPR007146">
    <property type="entry name" value="Sas10/Utp3/C1D"/>
</dbReference>
<evidence type="ECO:0000256" key="3">
    <source>
        <dbReference type="ARBA" id="ARBA00022552"/>
    </source>
</evidence>
<dbReference type="EMBL" id="JAWDJO010000007">
    <property type="protein sequence ID" value="KAL1901209.1"/>
    <property type="molecule type" value="Genomic_DNA"/>
</dbReference>